<protein>
    <submittedName>
        <fullName evidence="3">RNA-directed DNA polymerase</fullName>
    </submittedName>
</protein>
<dbReference type="InterPro" id="IPR051083">
    <property type="entry name" value="GrpII_Intron_Splice-Mob/Def"/>
</dbReference>
<dbReference type="InterPro" id="IPR013597">
    <property type="entry name" value="Mat_intron_G2"/>
</dbReference>
<comment type="similarity">
    <text evidence="1">Belongs to the bacterial reverse transcriptase family.</text>
</comment>
<dbReference type="SUPFAM" id="SSF56672">
    <property type="entry name" value="DNA/RNA polymerases"/>
    <property type="match status" value="1"/>
</dbReference>
<keyword evidence="3" id="KW-0808">Transferase</keyword>
<feature type="domain" description="Group II intron maturase-specific" evidence="2">
    <location>
        <begin position="50"/>
        <end position="128"/>
    </location>
</feature>
<dbReference type="PANTHER" id="PTHR34047">
    <property type="entry name" value="NUCLEAR INTRON MATURASE 1, MITOCHONDRIAL-RELATED"/>
    <property type="match status" value="1"/>
</dbReference>
<dbReference type="InterPro" id="IPR043502">
    <property type="entry name" value="DNA/RNA_pol_sf"/>
</dbReference>
<reference evidence="3" key="1">
    <citation type="journal article" date="2004" name="Nature">
        <title>Community structure and metabolism through reconstruction of microbial genomes from the environment.</title>
        <authorList>
            <person name="Tyson G.W."/>
            <person name="Chapman J."/>
            <person name="Hugenholtz P."/>
            <person name="Allen E.E."/>
            <person name="Ram R.J."/>
            <person name="Richardson P.M."/>
            <person name="Solovyev V.V."/>
            <person name="Rubin E.M."/>
            <person name="Rokhsar D.S."/>
            <person name="Banfield J.F."/>
        </authorList>
    </citation>
    <scope>NUCLEOTIDE SEQUENCE [LARGE SCALE GENOMIC DNA]</scope>
</reference>
<keyword evidence="3" id="KW-0548">Nucleotidyltransferase</keyword>
<name>B6ART5_9BACT</name>
<proteinExistence type="inferred from homology"/>
<accession>B6ART5</accession>
<dbReference type="EMBL" id="DS995262">
    <property type="protein sequence ID" value="EDZ38183.1"/>
    <property type="molecule type" value="Genomic_DNA"/>
</dbReference>
<keyword evidence="3" id="KW-0695">RNA-directed DNA polymerase</keyword>
<gene>
    <name evidence="3" type="ORF">CGL2_06867004</name>
</gene>
<reference evidence="3" key="2">
    <citation type="journal article" date="2008" name="PLoS Biol.">
        <title>Population genomic analysis of strain variation in Leptospirillum group II bacteria involved in acid mine drainage formation.</title>
        <authorList>
            <person name="Simmons S.L."/>
            <person name="Dibartolo G."/>
            <person name="Denef V.J."/>
            <person name="Goltsman D.S."/>
            <person name="Thelen M.P."/>
            <person name="Banfield J.F."/>
        </authorList>
    </citation>
    <scope>NUCLEOTIDE SEQUENCE [LARGE SCALE GENOMIC DNA]</scope>
</reference>
<organism evidence="3">
    <name type="scientific">Leptospirillum sp. Group II '5-way CG'</name>
    <dbReference type="NCBI Taxonomy" id="419541"/>
    <lineage>
        <taxon>Bacteria</taxon>
        <taxon>Pseudomonadati</taxon>
        <taxon>Nitrospirota</taxon>
        <taxon>Nitrospiria</taxon>
        <taxon>Nitrospirales</taxon>
        <taxon>Nitrospiraceae</taxon>
        <taxon>Leptospirillum</taxon>
    </lineage>
</organism>
<evidence type="ECO:0000313" key="3">
    <source>
        <dbReference type="EMBL" id="EDZ38183.1"/>
    </source>
</evidence>
<dbReference type="AlphaFoldDB" id="B6ART5"/>
<dbReference type="Pfam" id="PF08388">
    <property type="entry name" value="GIIM"/>
    <property type="match status" value="1"/>
</dbReference>
<evidence type="ECO:0000256" key="1">
    <source>
        <dbReference type="ARBA" id="ARBA00034120"/>
    </source>
</evidence>
<sequence length="194" mass="23097">METFLRERGLILSQEKTRVVHIREGFDFLGQHLQKYANQKVLTKPAKNNVRSFLDKARNILKLAKAKTQTWLIETLNPVIRGWANYHRHIVAKTTFGKVDSTLWSLLWSWLKRRHPGKGRRWIFQQYFQRRGLRNWVFAVPKGRLELVEASKTPIRRHVKIKGQAHPFDPQWTDYLNTRKTISKLQRKVPRHDG</sequence>
<dbReference type="PANTHER" id="PTHR34047:SF8">
    <property type="entry name" value="PROTEIN YKFC"/>
    <property type="match status" value="1"/>
</dbReference>
<evidence type="ECO:0000259" key="2">
    <source>
        <dbReference type="Pfam" id="PF08388"/>
    </source>
</evidence>
<dbReference type="GO" id="GO:0003964">
    <property type="term" value="F:RNA-directed DNA polymerase activity"/>
    <property type="evidence" value="ECO:0007669"/>
    <property type="project" value="UniProtKB-KW"/>
</dbReference>